<comment type="subcellular location">
    <subcellularLocation>
        <location evidence="1">Membrane</location>
        <topology evidence="1">Multi-pass membrane protein</topology>
    </subcellularLocation>
</comment>
<dbReference type="eggNOG" id="KOG4232">
    <property type="taxonomic scope" value="Eukaryota"/>
</dbReference>
<evidence type="ECO:0000256" key="8">
    <source>
        <dbReference type="ARBA" id="ARBA00023002"/>
    </source>
</evidence>
<evidence type="ECO:0000313" key="16">
    <source>
        <dbReference type="Proteomes" id="UP000198341"/>
    </source>
</evidence>
<evidence type="ECO:0000256" key="10">
    <source>
        <dbReference type="ARBA" id="ARBA00023098"/>
    </source>
</evidence>
<dbReference type="GO" id="GO:0006629">
    <property type="term" value="P:lipid metabolic process"/>
    <property type="evidence" value="ECO:0007669"/>
    <property type="project" value="UniProtKB-KW"/>
</dbReference>
<dbReference type="PROSITE" id="PS50255">
    <property type="entry name" value="CYTOCHROME_B5_2"/>
    <property type="match status" value="1"/>
</dbReference>
<dbReference type="PANTHER" id="PTHR19353">
    <property type="entry name" value="FATTY ACID DESATURASE 2"/>
    <property type="match status" value="1"/>
</dbReference>
<dbReference type="InterPro" id="IPR005804">
    <property type="entry name" value="FA_desaturase_dom"/>
</dbReference>
<keyword evidence="7 13" id="KW-1133">Transmembrane helix</keyword>
<evidence type="ECO:0000256" key="3">
    <source>
        <dbReference type="ARBA" id="ARBA00009295"/>
    </source>
</evidence>
<dbReference type="AlphaFoldDB" id="K8EYS4"/>
<keyword evidence="11 13" id="KW-0472">Membrane</keyword>
<gene>
    <name evidence="15" type="ORF">Bathy01g00490</name>
</gene>
<organism evidence="15 16">
    <name type="scientific">Bathycoccus prasinos</name>
    <dbReference type="NCBI Taxonomy" id="41875"/>
    <lineage>
        <taxon>Eukaryota</taxon>
        <taxon>Viridiplantae</taxon>
        <taxon>Chlorophyta</taxon>
        <taxon>Mamiellophyceae</taxon>
        <taxon>Mamiellales</taxon>
        <taxon>Bathycoccaceae</taxon>
        <taxon>Bathycoccus</taxon>
    </lineage>
</organism>
<dbReference type="CDD" id="cd03506">
    <property type="entry name" value="Delta6-FADS-like"/>
    <property type="match status" value="1"/>
</dbReference>
<feature type="transmembrane region" description="Helical" evidence="13">
    <location>
        <begin position="139"/>
        <end position="158"/>
    </location>
</feature>
<dbReference type="GO" id="GO:0016020">
    <property type="term" value="C:membrane"/>
    <property type="evidence" value="ECO:0007669"/>
    <property type="project" value="UniProtKB-SubCell"/>
</dbReference>
<evidence type="ECO:0000313" key="15">
    <source>
        <dbReference type="EMBL" id="CCO14378.1"/>
    </source>
</evidence>
<evidence type="ECO:0000256" key="7">
    <source>
        <dbReference type="ARBA" id="ARBA00022989"/>
    </source>
</evidence>
<keyword evidence="8" id="KW-0560">Oxidoreductase</keyword>
<dbReference type="OrthoDB" id="260519at2759"/>
<keyword evidence="10" id="KW-0443">Lipid metabolism</keyword>
<evidence type="ECO:0000256" key="4">
    <source>
        <dbReference type="ARBA" id="ARBA00022617"/>
    </source>
</evidence>
<evidence type="ECO:0000256" key="6">
    <source>
        <dbReference type="ARBA" id="ARBA00022723"/>
    </source>
</evidence>
<comment type="pathway">
    <text evidence="2">Lipid metabolism.</text>
</comment>
<evidence type="ECO:0000256" key="11">
    <source>
        <dbReference type="ARBA" id="ARBA00023136"/>
    </source>
</evidence>
<dbReference type="InterPro" id="IPR036400">
    <property type="entry name" value="Cyt_B5-like_heme/steroid_sf"/>
</dbReference>
<evidence type="ECO:0000256" key="1">
    <source>
        <dbReference type="ARBA" id="ARBA00004141"/>
    </source>
</evidence>
<dbReference type="STRING" id="41875.K8EYS4"/>
<dbReference type="KEGG" id="bpg:Bathy01g00490"/>
<evidence type="ECO:0000256" key="2">
    <source>
        <dbReference type="ARBA" id="ARBA00005189"/>
    </source>
</evidence>
<accession>K8EYS4</accession>
<dbReference type="SMART" id="SM01117">
    <property type="entry name" value="Cyt-b5"/>
    <property type="match status" value="1"/>
</dbReference>
<feature type="transmembrane region" description="Helical" evidence="13">
    <location>
        <begin position="313"/>
        <end position="331"/>
    </location>
</feature>
<keyword evidence="4" id="KW-0349">Heme</keyword>
<dbReference type="Proteomes" id="UP000198341">
    <property type="component" value="Chromosome 1"/>
</dbReference>
<dbReference type="Pfam" id="PF00173">
    <property type="entry name" value="Cyt-b5"/>
    <property type="match status" value="1"/>
</dbReference>
<dbReference type="Pfam" id="PF00487">
    <property type="entry name" value="FA_desaturase"/>
    <property type="match status" value="1"/>
</dbReference>
<dbReference type="InterPro" id="IPR012171">
    <property type="entry name" value="Fatty_acid_desaturase"/>
</dbReference>
<name>K8EYS4_9CHLO</name>
<reference evidence="15 16" key="1">
    <citation type="submission" date="2011-10" db="EMBL/GenBank/DDBJ databases">
        <authorList>
            <person name="Genoscope - CEA"/>
        </authorList>
    </citation>
    <scope>NUCLEOTIDE SEQUENCE [LARGE SCALE GENOMIC DNA]</scope>
    <source>
        <strain evidence="15 16">RCC 1105</strain>
    </source>
</reference>
<dbReference type="PANTHER" id="PTHR19353:SF30">
    <property type="entry name" value="DELTA 8-(E)-SPHINGOLIPID DESATURASE"/>
    <property type="match status" value="1"/>
</dbReference>
<dbReference type="GO" id="GO:0046872">
    <property type="term" value="F:metal ion binding"/>
    <property type="evidence" value="ECO:0007669"/>
    <property type="project" value="UniProtKB-KW"/>
</dbReference>
<dbReference type="GO" id="GO:0016717">
    <property type="term" value="F:oxidoreductase activity, acting on paired donors, with oxidation of a pair of donors resulting in the reduction of molecular oxygen to two molecules of water"/>
    <property type="evidence" value="ECO:0007669"/>
    <property type="project" value="TreeGrafter"/>
</dbReference>
<dbReference type="GeneID" id="19017785"/>
<keyword evidence="16" id="KW-1185">Reference proteome</keyword>
<comment type="similarity">
    <text evidence="3">Belongs to the fatty acid desaturase type 1 family.</text>
</comment>
<keyword evidence="6" id="KW-0479">Metal-binding</keyword>
<evidence type="ECO:0000259" key="14">
    <source>
        <dbReference type="PROSITE" id="PS50255"/>
    </source>
</evidence>
<keyword evidence="5 13" id="KW-0812">Transmembrane</keyword>
<sequence length="469" mass="53214">MGKGGKDASGSSPITNVDMSPASTATTYTVSQVNECDHMTAKDSPKLVIFGDNVYDISSWISKHPGGETVLKQYSGRDITDAFRAYHSENGKAMKTLKSMRVGAVQRKISEEAPQHLHDFRELVKTAENAEFKTDYKHYYAIAIRLVSLLAVAIHLVVNKEDTFSHMLGAVSLGMFWQQSMFIGHDAGHCAVTHNRKLDTAIGWLIGNMCNGVGISWWSSTHNVHHCAVNSLECDPDIQHMPILAVTRKYFESVYSLYHNRQLKFDWLAKKFVSVQHYTFYPIMAVARVNLYAQTLIHCATVKMSKKQRVIEFATLGFYFAWYSTLVSMLPTAGEKWAFFFLSHAIGGIIHVQICLSHFSRDVFDGIPKNNEWIEMQLAGTMDIECPKYLDWFHGGLQFQVEHHLCPRLPRHKLRDFREEVIKPYAKKNGLKNFHSVGFFEANVQVWKTLKKAASQSVLSPAFSTENYI</sequence>
<evidence type="ECO:0000256" key="9">
    <source>
        <dbReference type="ARBA" id="ARBA00023004"/>
    </source>
</evidence>
<feature type="transmembrane region" description="Helical" evidence="13">
    <location>
        <begin position="337"/>
        <end position="359"/>
    </location>
</feature>
<feature type="region of interest" description="Disordered" evidence="12">
    <location>
        <begin position="1"/>
        <end position="20"/>
    </location>
</feature>
<evidence type="ECO:0000256" key="12">
    <source>
        <dbReference type="SAM" id="MobiDB-lite"/>
    </source>
</evidence>
<dbReference type="EMBL" id="FO082278">
    <property type="protein sequence ID" value="CCO14378.1"/>
    <property type="molecule type" value="Genomic_DNA"/>
</dbReference>
<feature type="domain" description="Cytochrome b5 heme-binding" evidence="14">
    <location>
        <begin position="25"/>
        <end position="106"/>
    </location>
</feature>
<feature type="compositionally biased region" description="Polar residues" evidence="12">
    <location>
        <begin position="9"/>
        <end position="20"/>
    </location>
</feature>
<dbReference type="PIRSF" id="PIRSF015921">
    <property type="entry name" value="FA_sphinglp_des"/>
    <property type="match status" value="1"/>
</dbReference>
<dbReference type="SUPFAM" id="SSF55856">
    <property type="entry name" value="Cytochrome b5-like heme/steroid binding domain"/>
    <property type="match status" value="1"/>
</dbReference>
<evidence type="ECO:0000256" key="13">
    <source>
        <dbReference type="SAM" id="Phobius"/>
    </source>
</evidence>
<dbReference type="InterPro" id="IPR001199">
    <property type="entry name" value="Cyt_B5-like_heme/steroid-bd"/>
</dbReference>
<dbReference type="RefSeq" id="XP_007515499.1">
    <property type="nucleotide sequence ID" value="XM_007515437.1"/>
</dbReference>
<protein>
    <recommendedName>
        <fullName evidence="14">Cytochrome b5 heme-binding domain-containing protein</fullName>
    </recommendedName>
</protein>
<dbReference type="Gene3D" id="3.10.120.10">
    <property type="entry name" value="Cytochrome b5-like heme/steroid binding domain"/>
    <property type="match status" value="1"/>
</dbReference>
<proteinExistence type="inferred from homology"/>
<evidence type="ECO:0000256" key="5">
    <source>
        <dbReference type="ARBA" id="ARBA00022692"/>
    </source>
</evidence>
<keyword evidence="9" id="KW-0408">Iron</keyword>